<dbReference type="GO" id="GO:0016491">
    <property type="term" value="F:oxidoreductase activity"/>
    <property type="evidence" value="ECO:0007669"/>
    <property type="project" value="UniProtKB-KW"/>
</dbReference>
<dbReference type="InterPro" id="IPR009014">
    <property type="entry name" value="Transketo_C/PFOR_II"/>
</dbReference>
<dbReference type="SUPFAM" id="SSF52922">
    <property type="entry name" value="TK C-terminal domain-like"/>
    <property type="match status" value="1"/>
</dbReference>
<feature type="region of interest" description="Disordered" evidence="4">
    <location>
        <begin position="1"/>
        <end position="177"/>
    </location>
</feature>
<dbReference type="Pfam" id="PF02779">
    <property type="entry name" value="Transket_pyr"/>
    <property type="match status" value="1"/>
</dbReference>
<evidence type="ECO:0000256" key="1">
    <source>
        <dbReference type="ARBA" id="ARBA00001964"/>
    </source>
</evidence>
<protein>
    <submittedName>
        <fullName evidence="6">Pyruvate dehydrogenase complex, E1 component</fullName>
    </submittedName>
</protein>
<dbReference type="STRING" id="467200.SSRG_00539"/>
<feature type="compositionally biased region" description="Basic and acidic residues" evidence="4">
    <location>
        <begin position="122"/>
        <end position="136"/>
    </location>
</feature>
<dbReference type="InterPro" id="IPR029061">
    <property type="entry name" value="THDP-binding"/>
</dbReference>
<dbReference type="EMBL" id="GG657758">
    <property type="protein sequence ID" value="EFL37735.1"/>
    <property type="molecule type" value="Genomic_DNA"/>
</dbReference>
<evidence type="ECO:0000313" key="7">
    <source>
        <dbReference type="Proteomes" id="UP000002968"/>
    </source>
</evidence>
<dbReference type="SMART" id="SM00861">
    <property type="entry name" value="Transket_pyr"/>
    <property type="match status" value="1"/>
</dbReference>
<accession>D9XW38</accession>
<feature type="domain" description="Transketolase-like pyrimidine-binding" evidence="5">
    <location>
        <begin position="176"/>
        <end position="351"/>
    </location>
</feature>
<dbReference type="Pfam" id="PF02780">
    <property type="entry name" value="Transketolase_C"/>
    <property type="match status" value="1"/>
</dbReference>
<dbReference type="InterPro" id="IPR033248">
    <property type="entry name" value="Transketolase_C"/>
</dbReference>
<dbReference type="CDD" id="cd07036">
    <property type="entry name" value="TPP_PYR_E1-PDHc-beta_like"/>
    <property type="match status" value="1"/>
</dbReference>
<dbReference type="HOGENOM" id="CLU_042666_0_0_11"/>
<dbReference type="AlphaFoldDB" id="D9XW38"/>
<feature type="compositionally biased region" description="Basic residues" evidence="4">
    <location>
        <begin position="35"/>
        <end position="58"/>
    </location>
</feature>
<sequence length="496" mass="52274">MGSAPAAGLREQPVRHGHRARPGARADGPGDARRLLRHARLGRGRHGRRSRRTGRPAGRRGYPGGHRTALPGAAHLPVPRPLHVRPGPLPRQGGDRALEVPGPHRPADGADARRRGAGRRGARPDRTADRRRDRPCRGRGRAGARGAGRGPAPPCHQRAGRGGEPAVSTAGTQETTTYREALREALREAMRSDDRVFLMGEDVGRYGGCFGVSLGLLEEFGPDRVRDTPLSESAFVGAGIGAALAGMRPIVEIMTVNFSLLALDQILNNAATLLHMSGGQLPVPLVIRMTTGAGRQLAAQHSHSLESFYAHIPGIRVLAPATLEDARHMLAPALADPDPVVIFEHGSLYNASGPLAPQAASVDLDHAAVRRPGDAVTLITYGGSLPKVLAAADELAADGVDAEVVDLRTLRPLDAGTVAASVARTHRAVVVDEAWRTGSVAAEVSARLAEESFYELDAPVERVCGAEVPIPYARRLEEAALPQTAGIVAAAHRAVG</sequence>
<dbReference type="Gene3D" id="3.40.50.970">
    <property type="match status" value="1"/>
</dbReference>
<name>D9XW38_9ACTN</name>
<evidence type="ECO:0000256" key="2">
    <source>
        <dbReference type="ARBA" id="ARBA00023002"/>
    </source>
</evidence>
<dbReference type="eggNOG" id="COG0022">
    <property type="taxonomic scope" value="Bacteria"/>
</dbReference>
<keyword evidence="2" id="KW-0560">Oxidoreductase</keyword>
<proteinExistence type="predicted"/>
<dbReference type="PANTHER" id="PTHR43257">
    <property type="entry name" value="PYRUVATE DEHYDROGENASE E1 COMPONENT BETA SUBUNIT"/>
    <property type="match status" value="1"/>
</dbReference>
<reference evidence="6" key="1">
    <citation type="submission" date="2009-02" db="EMBL/GenBank/DDBJ databases">
        <title>Annotation of Streptomyces griseoflavus strain Tu4000.</title>
        <authorList>
            <consortium name="The Broad Institute Genome Sequencing Platform"/>
            <consortium name="Broad Institute Microbial Sequencing Center"/>
            <person name="Fischbach M."/>
            <person name="Godfrey P."/>
            <person name="Ward D."/>
            <person name="Young S."/>
            <person name="Zeng Q."/>
            <person name="Koehrsen M."/>
            <person name="Alvarado L."/>
            <person name="Berlin A.M."/>
            <person name="Bochicchio J."/>
            <person name="Borenstein D."/>
            <person name="Chapman S.B."/>
            <person name="Chen Z."/>
            <person name="Engels R."/>
            <person name="Freedman E."/>
            <person name="Gellesch M."/>
            <person name="Goldberg J."/>
            <person name="Griggs A."/>
            <person name="Gujja S."/>
            <person name="Heilman E.R."/>
            <person name="Heiman D.I."/>
            <person name="Hepburn T.A."/>
            <person name="Howarth C."/>
            <person name="Jen D."/>
            <person name="Larson L."/>
            <person name="Lewis B."/>
            <person name="Mehta T."/>
            <person name="Park D."/>
            <person name="Pearson M."/>
            <person name="Richards J."/>
            <person name="Roberts A."/>
            <person name="Saif S."/>
            <person name="Shea T.D."/>
            <person name="Shenoy N."/>
            <person name="Sisk P."/>
            <person name="Stolte C."/>
            <person name="Sykes S.N."/>
            <person name="Thomson T."/>
            <person name="Walk T."/>
            <person name="White J."/>
            <person name="Yandava C."/>
            <person name="Straight P."/>
            <person name="Clardy J."/>
            <person name="Hung D."/>
            <person name="Kolter R."/>
            <person name="Mekalanos J."/>
            <person name="Walker S."/>
            <person name="Walsh C.T."/>
            <person name="Wieland-Brown L.C."/>
            <person name="Haas B."/>
            <person name="Nusbaum C."/>
            <person name="Birren B."/>
        </authorList>
    </citation>
    <scope>NUCLEOTIDE SEQUENCE [LARGE SCALE GENOMIC DNA]</scope>
    <source>
        <strain evidence="6">Tu4000</strain>
    </source>
</reference>
<gene>
    <name evidence="6" type="ORF">SSRG_00539</name>
</gene>
<evidence type="ECO:0000313" key="6">
    <source>
        <dbReference type="EMBL" id="EFL37735.1"/>
    </source>
</evidence>
<dbReference type="InterPro" id="IPR005475">
    <property type="entry name" value="Transketolase-like_Pyr-bd"/>
</dbReference>
<keyword evidence="7" id="KW-1185">Reference proteome</keyword>
<dbReference type="GO" id="GO:0000287">
    <property type="term" value="F:magnesium ion binding"/>
    <property type="evidence" value="ECO:0007669"/>
    <property type="project" value="UniProtKB-ARBA"/>
</dbReference>
<dbReference type="PANTHER" id="PTHR43257:SF2">
    <property type="entry name" value="PYRUVATE DEHYDROGENASE E1 COMPONENT SUBUNIT BETA"/>
    <property type="match status" value="1"/>
</dbReference>
<dbReference type="Gene3D" id="3.40.50.920">
    <property type="match status" value="1"/>
</dbReference>
<evidence type="ECO:0000256" key="3">
    <source>
        <dbReference type="ARBA" id="ARBA00023052"/>
    </source>
</evidence>
<dbReference type="Proteomes" id="UP000002968">
    <property type="component" value="Unassembled WGS sequence"/>
</dbReference>
<dbReference type="FunFam" id="3.40.50.970:FF:000001">
    <property type="entry name" value="Pyruvate dehydrogenase E1 beta subunit"/>
    <property type="match status" value="1"/>
</dbReference>
<dbReference type="NCBIfam" id="NF006667">
    <property type="entry name" value="PRK09212.1"/>
    <property type="match status" value="1"/>
</dbReference>
<keyword evidence="6" id="KW-0670">Pyruvate</keyword>
<comment type="cofactor">
    <cofactor evidence="1">
        <name>thiamine diphosphate</name>
        <dbReference type="ChEBI" id="CHEBI:58937"/>
    </cofactor>
</comment>
<organism evidence="6 7">
    <name type="scientific">Streptomyces griseoflavus Tu4000</name>
    <dbReference type="NCBI Taxonomy" id="467200"/>
    <lineage>
        <taxon>Bacteria</taxon>
        <taxon>Bacillati</taxon>
        <taxon>Actinomycetota</taxon>
        <taxon>Actinomycetes</taxon>
        <taxon>Kitasatosporales</taxon>
        <taxon>Streptomycetaceae</taxon>
        <taxon>Streptomyces</taxon>
    </lineage>
</organism>
<keyword evidence="3" id="KW-0786">Thiamine pyrophosphate</keyword>
<evidence type="ECO:0000256" key="4">
    <source>
        <dbReference type="SAM" id="MobiDB-lite"/>
    </source>
</evidence>
<evidence type="ECO:0000259" key="5">
    <source>
        <dbReference type="SMART" id="SM00861"/>
    </source>
</evidence>
<dbReference type="SUPFAM" id="SSF52518">
    <property type="entry name" value="Thiamin diphosphate-binding fold (THDP-binding)"/>
    <property type="match status" value="1"/>
</dbReference>
<feature type="compositionally biased region" description="Basic and acidic residues" evidence="4">
    <location>
        <begin position="105"/>
        <end position="114"/>
    </location>
</feature>
<dbReference type="FunFam" id="3.40.50.920:FF:000001">
    <property type="entry name" value="Pyruvate dehydrogenase E1 beta subunit"/>
    <property type="match status" value="1"/>
</dbReference>